<evidence type="ECO:0000313" key="2">
    <source>
        <dbReference type="EMBL" id="OLN28516.1"/>
    </source>
</evidence>
<dbReference type="InterPro" id="IPR013762">
    <property type="entry name" value="Integrase-like_cat_sf"/>
</dbReference>
<dbReference type="RefSeq" id="WP_075366437.1">
    <property type="nucleotide sequence ID" value="NZ_MLBF01000042.1"/>
</dbReference>
<dbReference type="OrthoDB" id="2611447at2"/>
<evidence type="ECO:0000313" key="3">
    <source>
        <dbReference type="Proteomes" id="UP000186102"/>
    </source>
</evidence>
<reference evidence="2 3" key="1">
    <citation type="submission" date="2016-09" db="EMBL/GenBank/DDBJ databases">
        <title>Complete genome of Desulfosporosinus sp. OL.</title>
        <authorList>
            <person name="Mardanov A."/>
            <person name="Beletsky A."/>
            <person name="Panova A."/>
            <person name="Karnachuk O."/>
            <person name="Ravin N."/>
        </authorList>
    </citation>
    <scope>NUCLEOTIDE SEQUENCE [LARGE SCALE GENOMIC DNA]</scope>
    <source>
        <strain evidence="2 3">OL</strain>
    </source>
</reference>
<evidence type="ECO:0000256" key="1">
    <source>
        <dbReference type="ARBA" id="ARBA00023172"/>
    </source>
</evidence>
<organism evidence="2 3">
    <name type="scientific">Desulfosporosinus metallidurans</name>
    <dbReference type="NCBI Taxonomy" id="1888891"/>
    <lineage>
        <taxon>Bacteria</taxon>
        <taxon>Bacillati</taxon>
        <taxon>Bacillota</taxon>
        <taxon>Clostridia</taxon>
        <taxon>Eubacteriales</taxon>
        <taxon>Desulfitobacteriaceae</taxon>
        <taxon>Desulfosporosinus</taxon>
    </lineage>
</organism>
<accession>A0A1Q8QMF0</accession>
<proteinExistence type="predicted"/>
<dbReference type="InterPro" id="IPR011010">
    <property type="entry name" value="DNA_brk_join_enz"/>
</dbReference>
<keyword evidence="1" id="KW-0233">DNA recombination</keyword>
<dbReference type="AlphaFoldDB" id="A0A1Q8QMF0"/>
<sequence length="339" mass="39852">MKSKLLSIINEFGEQLTKSEYNQYVTKLRDYLIPYILENKGSNFEVDRIFKDEFTRSDVVNATMYYVKQNQNVESISAIDDYLVAINRIFDELLFERYSNPTLMRFKPFTSLSSDVQDKLVKEGIVLRDREVNPSIDDDQYAFIIQYLKDNKGTSLKSHQIKIIIELFLLYGFSHDKMAEFKIVDYNSNQKTLKVEYKRVMTRSIYLELPYSLAIEIDEYLNLRNAKEILDSNLLFTTLRNNKIDNGFITDILNLIKEDYFRISGVGLKKNQFTPTGLQKYAIIQMILAGMNQSVIMDLTDQKEDIYNDCQNEVNRMKELNRNRYVNHMIRGISTFDSI</sequence>
<protein>
    <submittedName>
        <fullName evidence="2">Uncharacterized protein</fullName>
    </submittedName>
</protein>
<comment type="caution">
    <text evidence="2">The sequence shown here is derived from an EMBL/GenBank/DDBJ whole genome shotgun (WGS) entry which is preliminary data.</text>
</comment>
<dbReference type="GO" id="GO:0015074">
    <property type="term" value="P:DNA integration"/>
    <property type="evidence" value="ECO:0007669"/>
    <property type="project" value="InterPro"/>
</dbReference>
<dbReference type="GO" id="GO:0006310">
    <property type="term" value="P:DNA recombination"/>
    <property type="evidence" value="ECO:0007669"/>
    <property type="project" value="UniProtKB-KW"/>
</dbReference>
<dbReference type="Proteomes" id="UP000186102">
    <property type="component" value="Unassembled WGS sequence"/>
</dbReference>
<dbReference type="EMBL" id="MLBF01000042">
    <property type="protein sequence ID" value="OLN28516.1"/>
    <property type="molecule type" value="Genomic_DNA"/>
</dbReference>
<gene>
    <name evidence="2" type="ORF">DSOL_4029</name>
</gene>
<dbReference type="Gene3D" id="1.10.443.10">
    <property type="entry name" value="Intergrase catalytic core"/>
    <property type="match status" value="1"/>
</dbReference>
<dbReference type="GO" id="GO:0003677">
    <property type="term" value="F:DNA binding"/>
    <property type="evidence" value="ECO:0007669"/>
    <property type="project" value="InterPro"/>
</dbReference>
<name>A0A1Q8QMF0_9FIRM</name>
<keyword evidence="3" id="KW-1185">Reference proteome</keyword>
<dbReference type="SUPFAM" id="SSF56349">
    <property type="entry name" value="DNA breaking-rejoining enzymes"/>
    <property type="match status" value="1"/>
</dbReference>